<dbReference type="SUPFAM" id="SSF56112">
    <property type="entry name" value="Protein kinase-like (PK-like)"/>
    <property type="match status" value="1"/>
</dbReference>
<feature type="domain" description="Protein kinase" evidence="10">
    <location>
        <begin position="1"/>
        <end position="214"/>
    </location>
</feature>
<comment type="similarity">
    <text evidence="5">Belongs to the protein kinase superfamily. STE Ser/Thr protein kinase family. MAP kinase kinase subfamily.</text>
</comment>
<dbReference type="PROSITE" id="PS50011">
    <property type="entry name" value="PROTEIN_KINASE_DOM"/>
    <property type="match status" value="1"/>
</dbReference>
<evidence type="ECO:0000313" key="11">
    <source>
        <dbReference type="EMBL" id="KAA6366806.1"/>
    </source>
</evidence>
<dbReference type="EC" id="2.7.12.2" evidence="6"/>
<dbReference type="InterPro" id="IPR008271">
    <property type="entry name" value="Ser/Thr_kinase_AS"/>
</dbReference>
<protein>
    <recommendedName>
        <fullName evidence="6">mitogen-activated protein kinase kinase</fullName>
        <ecNumber evidence="6">2.7.12.2</ecNumber>
    </recommendedName>
</protein>
<organism evidence="11 12">
    <name type="scientific">Streblomastix strix</name>
    <dbReference type="NCBI Taxonomy" id="222440"/>
    <lineage>
        <taxon>Eukaryota</taxon>
        <taxon>Metamonada</taxon>
        <taxon>Preaxostyla</taxon>
        <taxon>Oxymonadida</taxon>
        <taxon>Streblomastigidae</taxon>
        <taxon>Streblomastix</taxon>
    </lineage>
</organism>
<dbReference type="PANTHER" id="PTHR48013:SF9">
    <property type="entry name" value="DUAL SPECIFICITY MITOGEN-ACTIVATED PROTEIN KINASE KINASE 5"/>
    <property type="match status" value="1"/>
</dbReference>
<gene>
    <name evidence="11" type="ORF">EZS28_037667</name>
</gene>
<keyword evidence="1" id="KW-0808">Transferase</keyword>
<dbReference type="SMART" id="SM00220">
    <property type="entry name" value="S_TKc"/>
    <property type="match status" value="1"/>
</dbReference>
<dbReference type="Pfam" id="PF00069">
    <property type="entry name" value="Pkinase"/>
    <property type="match status" value="1"/>
</dbReference>
<keyword evidence="3 11" id="KW-0418">Kinase</keyword>
<evidence type="ECO:0000256" key="4">
    <source>
        <dbReference type="ARBA" id="ARBA00022840"/>
    </source>
</evidence>
<evidence type="ECO:0000256" key="5">
    <source>
        <dbReference type="ARBA" id="ARBA00038035"/>
    </source>
</evidence>
<dbReference type="OrthoDB" id="68483at2759"/>
<proteinExistence type="inferred from homology"/>
<evidence type="ECO:0000256" key="2">
    <source>
        <dbReference type="ARBA" id="ARBA00022741"/>
    </source>
</evidence>
<comment type="catalytic activity">
    <reaction evidence="9">
        <text>L-tyrosyl-[protein] + ATP = O-phospho-L-tyrosyl-[protein] + ADP + H(+)</text>
        <dbReference type="Rhea" id="RHEA:10596"/>
        <dbReference type="Rhea" id="RHEA-COMP:10136"/>
        <dbReference type="Rhea" id="RHEA-COMP:20101"/>
        <dbReference type="ChEBI" id="CHEBI:15378"/>
        <dbReference type="ChEBI" id="CHEBI:30616"/>
        <dbReference type="ChEBI" id="CHEBI:46858"/>
        <dbReference type="ChEBI" id="CHEBI:61978"/>
        <dbReference type="ChEBI" id="CHEBI:456216"/>
        <dbReference type="EC" id="2.7.12.2"/>
    </reaction>
</comment>
<evidence type="ECO:0000313" key="12">
    <source>
        <dbReference type="Proteomes" id="UP000324800"/>
    </source>
</evidence>
<dbReference type="InterPro" id="IPR000719">
    <property type="entry name" value="Prot_kinase_dom"/>
</dbReference>
<comment type="catalytic activity">
    <reaction evidence="7">
        <text>L-seryl-[protein] + ATP = O-phospho-L-seryl-[protein] + ADP + H(+)</text>
        <dbReference type="Rhea" id="RHEA:17989"/>
        <dbReference type="Rhea" id="RHEA-COMP:9863"/>
        <dbReference type="Rhea" id="RHEA-COMP:11604"/>
        <dbReference type="ChEBI" id="CHEBI:15378"/>
        <dbReference type="ChEBI" id="CHEBI:29999"/>
        <dbReference type="ChEBI" id="CHEBI:30616"/>
        <dbReference type="ChEBI" id="CHEBI:83421"/>
        <dbReference type="ChEBI" id="CHEBI:456216"/>
        <dbReference type="EC" id="2.7.12.2"/>
    </reaction>
</comment>
<dbReference type="GO" id="GO:0004708">
    <property type="term" value="F:MAP kinase kinase activity"/>
    <property type="evidence" value="ECO:0007669"/>
    <property type="project" value="UniProtKB-EC"/>
</dbReference>
<dbReference type="PROSITE" id="PS00108">
    <property type="entry name" value="PROTEIN_KINASE_ST"/>
    <property type="match status" value="1"/>
</dbReference>
<dbReference type="PANTHER" id="PTHR48013">
    <property type="entry name" value="DUAL SPECIFICITY MITOGEN-ACTIVATED PROTEIN KINASE KINASE 5-RELATED"/>
    <property type="match status" value="1"/>
</dbReference>
<accession>A0A5J4U7G7</accession>
<reference evidence="11 12" key="1">
    <citation type="submission" date="2019-03" db="EMBL/GenBank/DDBJ databases">
        <title>Single cell metagenomics reveals metabolic interactions within the superorganism composed of flagellate Streblomastix strix and complex community of Bacteroidetes bacteria on its surface.</title>
        <authorList>
            <person name="Treitli S.C."/>
            <person name="Kolisko M."/>
            <person name="Husnik F."/>
            <person name="Keeling P."/>
            <person name="Hampl V."/>
        </authorList>
    </citation>
    <scope>NUCLEOTIDE SEQUENCE [LARGE SCALE GENOMIC DNA]</scope>
    <source>
        <strain evidence="11">ST1C</strain>
    </source>
</reference>
<keyword evidence="4" id="KW-0067">ATP-binding</keyword>
<evidence type="ECO:0000256" key="8">
    <source>
        <dbReference type="ARBA" id="ARBA00049299"/>
    </source>
</evidence>
<dbReference type="AlphaFoldDB" id="A0A5J4U7G7"/>
<comment type="caution">
    <text evidence="11">The sequence shown here is derived from an EMBL/GenBank/DDBJ whole genome shotgun (WGS) entry which is preliminary data.</text>
</comment>
<dbReference type="EMBL" id="SNRW01018992">
    <property type="protein sequence ID" value="KAA6366806.1"/>
    <property type="molecule type" value="Genomic_DNA"/>
</dbReference>
<dbReference type="InterPro" id="IPR011009">
    <property type="entry name" value="Kinase-like_dom_sf"/>
</dbReference>
<dbReference type="Gene3D" id="1.10.510.10">
    <property type="entry name" value="Transferase(Phosphotransferase) domain 1"/>
    <property type="match status" value="1"/>
</dbReference>
<evidence type="ECO:0000256" key="6">
    <source>
        <dbReference type="ARBA" id="ARBA00038999"/>
    </source>
</evidence>
<dbReference type="Proteomes" id="UP000324800">
    <property type="component" value="Unassembled WGS sequence"/>
</dbReference>
<dbReference type="GO" id="GO:0005524">
    <property type="term" value="F:ATP binding"/>
    <property type="evidence" value="ECO:0007669"/>
    <property type="project" value="UniProtKB-KW"/>
</dbReference>
<evidence type="ECO:0000256" key="9">
    <source>
        <dbReference type="ARBA" id="ARBA00051693"/>
    </source>
</evidence>
<evidence type="ECO:0000256" key="1">
    <source>
        <dbReference type="ARBA" id="ARBA00022679"/>
    </source>
</evidence>
<evidence type="ECO:0000256" key="3">
    <source>
        <dbReference type="ARBA" id="ARBA00022777"/>
    </source>
</evidence>
<evidence type="ECO:0000259" key="10">
    <source>
        <dbReference type="PROSITE" id="PS50011"/>
    </source>
</evidence>
<keyword evidence="2" id="KW-0547">Nucleotide-binding</keyword>
<evidence type="ECO:0000256" key="7">
    <source>
        <dbReference type="ARBA" id="ARBA00049014"/>
    </source>
</evidence>
<comment type="catalytic activity">
    <reaction evidence="8">
        <text>L-threonyl-[protein] + ATP = O-phospho-L-threonyl-[protein] + ADP + H(+)</text>
        <dbReference type="Rhea" id="RHEA:46608"/>
        <dbReference type="Rhea" id="RHEA-COMP:11060"/>
        <dbReference type="Rhea" id="RHEA-COMP:11605"/>
        <dbReference type="ChEBI" id="CHEBI:15378"/>
        <dbReference type="ChEBI" id="CHEBI:30013"/>
        <dbReference type="ChEBI" id="CHEBI:30616"/>
        <dbReference type="ChEBI" id="CHEBI:61977"/>
        <dbReference type="ChEBI" id="CHEBI:456216"/>
        <dbReference type="EC" id="2.7.12.2"/>
    </reaction>
</comment>
<name>A0A5J4U7G7_9EUKA</name>
<sequence>MSRKITVVLDDKFEQNYAGLRNISEGGSAYIYSAIRISDRKLVYLKLMRESIEEDYSKVIREYKFLHHFHSPFIVKCYDKFIGVNELVHRDVKPKNIFLTKDGQAKLGDFGLSIKLTESNKKNLKIAGTYQYFSPEMCNFDKNKDYEYDFKTDIWSLGVSFYELCYEKIPFDSKNRNDLFDQIKRKDIGDNPQQYSDGSKTTSICKGYFELDVR</sequence>
<dbReference type="Gene3D" id="3.30.200.20">
    <property type="entry name" value="Phosphorylase Kinase, domain 1"/>
    <property type="match status" value="1"/>
</dbReference>